<keyword evidence="3" id="KW-0963">Cytoplasm</keyword>
<dbReference type="PANTHER" id="PTHR31250:SF10">
    <property type="entry name" value="IQ DOMAIN-CONTAINING PROTEIN IQM3"/>
    <property type="match status" value="1"/>
</dbReference>
<sequence>MEVESHALSALNLNSNNASAFAFRNRSEFRISDRMAASGVDRTETGAPIGGADAPAKCSSTAAMKVQKVYRSYRTRRMLADSAVVAEELWWQALDYAQLNQSTVAFFNFLKPETAAARWNRVGLNASKVGKGLSKDAKAQSLAFQHWIEAVDPRHRYGHNLHYYYEAWSKTTSGQPFFYWLDLGDGREVDLKECPRSKLRQQCVKYLGPQEREHYEYVVVDGKILHKLTGKPLDTNKGSPGSKWIFVMSSSKKLYSGVKKKGLFHHSSFLAGGATLAAGRLTVDDGLIKCVSPYSGHYRPTEDCLESFVSFLKENGVNLNEVEIKKANEDSDGYENGNIRENENDSTPEVPSKSEKIGPSQLEIKTEYRRTLSGGLQSPKAEVPQTAILQRINFKKGAKSYQLGHQLSIKWSTGAGPRIGCIADYPVELRAQALQLTKLSPRSSPPPLPTPRRIPSPLSPSASPLNV</sequence>
<dbReference type="GO" id="GO:0005737">
    <property type="term" value="C:cytoplasm"/>
    <property type="evidence" value="ECO:0007669"/>
    <property type="project" value="UniProtKB-SubCell"/>
</dbReference>
<proteinExistence type="predicted"/>
<dbReference type="PANTHER" id="PTHR31250">
    <property type="entry name" value="IQ DOMAIN-CONTAINING PROTEIN IQM3"/>
    <property type="match status" value="1"/>
</dbReference>
<keyword evidence="7" id="KW-1185">Reference proteome</keyword>
<dbReference type="Proteomes" id="UP000826271">
    <property type="component" value="Unassembled WGS sequence"/>
</dbReference>
<evidence type="ECO:0000256" key="3">
    <source>
        <dbReference type="ARBA" id="ARBA00022490"/>
    </source>
</evidence>
<feature type="region of interest" description="Disordered" evidence="5">
    <location>
        <begin position="328"/>
        <end position="358"/>
    </location>
</feature>
<protein>
    <recommendedName>
        <fullName evidence="8">IQ domain-containing protein IQM3-like</fullName>
    </recommendedName>
</protein>
<dbReference type="PROSITE" id="PS50096">
    <property type="entry name" value="IQ"/>
    <property type="match status" value="1"/>
</dbReference>
<comment type="caution">
    <text evidence="6">The sequence shown here is derived from an EMBL/GenBank/DDBJ whole genome shotgun (WGS) entry which is preliminary data.</text>
</comment>
<evidence type="ECO:0008006" key="8">
    <source>
        <dbReference type="Google" id="ProtNLM"/>
    </source>
</evidence>
<keyword evidence="4" id="KW-0539">Nucleus</keyword>
<name>A0AAV6WVL6_9LAMI</name>
<comment type="subcellular location">
    <subcellularLocation>
        <location evidence="2">Cytoplasm</location>
    </subcellularLocation>
    <subcellularLocation>
        <location evidence="1">Nucleus</location>
    </subcellularLocation>
</comment>
<dbReference type="InterPro" id="IPR044159">
    <property type="entry name" value="IQM"/>
</dbReference>
<evidence type="ECO:0000313" key="6">
    <source>
        <dbReference type="EMBL" id="KAG8374139.1"/>
    </source>
</evidence>
<dbReference type="EMBL" id="WHWC01000011">
    <property type="protein sequence ID" value="KAG8374139.1"/>
    <property type="molecule type" value="Genomic_DNA"/>
</dbReference>
<accession>A0AAV6WVL6</accession>
<feature type="compositionally biased region" description="Pro residues" evidence="5">
    <location>
        <begin position="443"/>
        <end position="458"/>
    </location>
</feature>
<reference evidence="6" key="1">
    <citation type="submission" date="2019-10" db="EMBL/GenBank/DDBJ databases">
        <authorList>
            <person name="Zhang R."/>
            <person name="Pan Y."/>
            <person name="Wang J."/>
            <person name="Ma R."/>
            <person name="Yu S."/>
        </authorList>
    </citation>
    <scope>NUCLEOTIDE SEQUENCE</scope>
    <source>
        <strain evidence="6">LA-IB0</strain>
        <tissue evidence="6">Leaf</tissue>
    </source>
</reference>
<dbReference type="GO" id="GO:0005634">
    <property type="term" value="C:nucleus"/>
    <property type="evidence" value="ECO:0007669"/>
    <property type="project" value="UniProtKB-SubCell"/>
</dbReference>
<evidence type="ECO:0000256" key="2">
    <source>
        <dbReference type="ARBA" id="ARBA00004496"/>
    </source>
</evidence>
<organism evidence="6 7">
    <name type="scientific">Buddleja alternifolia</name>
    <dbReference type="NCBI Taxonomy" id="168488"/>
    <lineage>
        <taxon>Eukaryota</taxon>
        <taxon>Viridiplantae</taxon>
        <taxon>Streptophyta</taxon>
        <taxon>Embryophyta</taxon>
        <taxon>Tracheophyta</taxon>
        <taxon>Spermatophyta</taxon>
        <taxon>Magnoliopsida</taxon>
        <taxon>eudicotyledons</taxon>
        <taxon>Gunneridae</taxon>
        <taxon>Pentapetalae</taxon>
        <taxon>asterids</taxon>
        <taxon>lamiids</taxon>
        <taxon>Lamiales</taxon>
        <taxon>Scrophulariaceae</taxon>
        <taxon>Buddlejeae</taxon>
        <taxon>Buddleja</taxon>
    </lineage>
</organism>
<evidence type="ECO:0000256" key="5">
    <source>
        <dbReference type="SAM" id="MobiDB-lite"/>
    </source>
</evidence>
<dbReference type="AlphaFoldDB" id="A0AAV6WVL6"/>
<feature type="region of interest" description="Disordered" evidence="5">
    <location>
        <begin position="436"/>
        <end position="467"/>
    </location>
</feature>
<gene>
    <name evidence="6" type="ORF">BUALT_Bualt11G0099800</name>
</gene>
<evidence type="ECO:0000256" key="4">
    <source>
        <dbReference type="ARBA" id="ARBA00023242"/>
    </source>
</evidence>
<evidence type="ECO:0000256" key="1">
    <source>
        <dbReference type="ARBA" id="ARBA00004123"/>
    </source>
</evidence>
<evidence type="ECO:0000313" key="7">
    <source>
        <dbReference type="Proteomes" id="UP000826271"/>
    </source>
</evidence>